<reference evidence="2 3" key="1">
    <citation type="journal article" date="2008" name="Nature">
        <title>The genome of the model beetle and pest Tribolium castaneum.</title>
        <authorList>
            <consortium name="Tribolium Genome Sequencing Consortium"/>
            <person name="Richards S."/>
            <person name="Gibbs R.A."/>
            <person name="Weinstock G.M."/>
            <person name="Brown S.J."/>
            <person name="Denell R."/>
            <person name="Beeman R.W."/>
            <person name="Gibbs R."/>
            <person name="Beeman R.W."/>
            <person name="Brown S.J."/>
            <person name="Bucher G."/>
            <person name="Friedrich M."/>
            <person name="Grimmelikhuijzen C.J."/>
            <person name="Klingler M."/>
            <person name="Lorenzen M."/>
            <person name="Richards S."/>
            <person name="Roth S."/>
            <person name="Schroder R."/>
            <person name="Tautz D."/>
            <person name="Zdobnov E.M."/>
            <person name="Muzny D."/>
            <person name="Gibbs R.A."/>
            <person name="Weinstock G.M."/>
            <person name="Attaway T."/>
            <person name="Bell S."/>
            <person name="Buhay C.J."/>
            <person name="Chandrabose M.N."/>
            <person name="Chavez D."/>
            <person name="Clerk-Blankenburg K.P."/>
            <person name="Cree A."/>
            <person name="Dao M."/>
            <person name="Davis C."/>
            <person name="Chacko J."/>
            <person name="Dinh H."/>
            <person name="Dugan-Rocha S."/>
            <person name="Fowler G."/>
            <person name="Garner T.T."/>
            <person name="Garnes J."/>
            <person name="Gnirke A."/>
            <person name="Hawes A."/>
            <person name="Hernandez J."/>
            <person name="Hines S."/>
            <person name="Holder M."/>
            <person name="Hume J."/>
            <person name="Jhangiani S.N."/>
            <person name="Joshi V."/>
            <person name="Khan Z.M."/>
            <person name="Jackson L."/>
            <person name="Kovar C."/>
            <person name="Kowis A."/>
            <person name="Lee S."/>
            <person name="Lewis L.R."/>
            <person name="Margolis J."/>
            <person name="Morgan M."/>
            <person name="Nazareth L.V."/>
            <person name="Nguyen N."/>
            <person name="Okwuonu G."/>
            <person name="Parker D."/>
            <person name="Richards S."/>
            <person name="Ruiz S.J."/>
            <person name="Santibanez J."/>
            <person name="Savard J."/>
            <person name="Scherer S.E."/>
            <person name="Schneider B."/>
            <person name="Sodergren E."/>
            <person name="Tautz D."/>
            <person name="Vattahil S."/>
            <person name="Villasana D."/>
            <person name="White C.S."/>
            <person name="Wright R."/>
            <person name="Park Y."/>
            <person name="Beeman R.W."/>
            <person name="Lord J."/>
            <person name="Oppert B."/>
            <person name="Lorenzen M."/>
            <person name="Brown S."/>
            <person name="Wang L."/>
            <person name="Savard J."/>
            <person name="Tautz D."/>
            <person name="Richards S."/>
            <person name="Weinstock G."/>
            <person name="Gibbs R.A."/>
            <person name="Liu Y."/>
            <person name="Worley K."/>
            <person name="Weinstock G."/>
            <person name="Elsik C.G."/>
            <person name="Reese J.T."/>
            <person name="Elhaik E."/>
            <person name="Landan G."/>
            <person name="Graur D."/>
            <person name="Arensburger P."/>
            <person name="Atkinson P."/>
            <person name="Beeman R.W."/>
            <person name="Beidler J."/>
            <person name="Brown S.J."/>
            <person name="Demuth J.P."/>
            <person name="Drury D.W."/>
            <person name="Du Y.Z."/>
            <person name="Fujiwara H."/>
            <person name="Lorenzen M."/>
            <person name="Maselli V."/>
            <person name="Osanai M."/>
            <person name="Park Y."/>
            <person name="Robertson H.M."/>
            <person name="Tu Z."/>
            <person name="Wang J.J."/>
            <person name="Wang S."/>
            <person name="Richards S."/>
            <person name="Song H."/>
            <person name="Zhang L."/>
            <person name="Sodergren E."/>
            <person name="Werner D."/>
            <person name="Stanke M."/>
            <person name="Morgenstern B."/>
            <person name="Solovyev V."/>
            <person name="Kosarev P."/>
            <person name="Brown G."/>
            <person name="Chen H.C."/>
            <person name="Ermolaeva O."/>
            <person name="Hlavina W."/>
            <person name="Kapustin Y."/>
            <person name="Kiryutin B."/>
            <person name="Kitts P."/>
            <person name="Maglott D."/>
            <person name="Pruitt K."/>
            <person name="Sapojnikov V."/>
            <person name="Souvorov A."/>
            <person name="Mackey A.J."/>
            <person name="Waterhouse R.M."/>
            <person name="Wyder S."/>
            <person name="Zdobnov E.M."/>
            <person name="Zdobnov E.M."/>
            <person name="Wyder S."/>
            <person name="Kriventseva E.V."/>
            <person name="Kadowaki T."/>
            <person name="Bork P."/>
            <person name="Aranda M."/>
            <person name="Bao R."/>
            <person name="Beermann A."/>
            <person name="Berns N."/>
            <person name="Bolognesi R."/>
            <person name="Bonneton F."/>
            <person name="Bopp D."/>
            <person name="Brown S.J."/>
            <person name="Bucher G."/>
            <person name="Butts T."/>
            <person name="Chaumot A."/>
            <person name="Denell R.E."/>
            <person name="Ferrier D.E."/>
            <person name="Friedrich M."/>
            <person name="Gordon C.M."/>
            <person name="Jindra M."/>
            <person name="Klingler M."/>
            <person name="Lan Q."/>
            <person name="Lattorff H.M."/>
            <person name="Laudet V."/>
            <person name="von Levetsow C."/>
            <person name="Liu Z."/>
            <person name="Lutz R."/>
            <person name="Lynch J.A."/>
            <person name="da Fonseca R.N."/>
            <person name="Posnien N."/>
            <person name="Reuter R."/>
            <person name="Roth S."/>
            <person name="Savard J."/>
            <person name="Schinko J.B."/>
            <person name="Schmitt C."/>
            <person name="Schoppmeier M."/>
            <person name="Schroder R."/>
            <person name="Shippy T.D."/>
            <person name="Simonnet F."/>
            <person name="Marques-Souza H."/>
            <person name="Tautz D."/>
            <person name="Tomoyasu Y."/>
            <person name="Trauner J."/>
            <person name="Van der Zee M."/>
            <person name="Vervoort M."/>
            <person name="Wittkopp N."/>
            <person name="Wimmer E.A."/>
            <person name="Yang X."/>
            <person name="Jones A.K."/>
            <person name="Sattelle D.B."/>
            <person name="Ebert P.R."/>
            <person name="Nelson D."/>
            <person name="Scott J.G."/>
            <person name="Beeman R.W."/>
            <person name="Muthukrishnan S."/>
            <person name="Kramer K.J."/>
            <person name="Arakane Y."/>
            <person name="Beeman R.W."/>
            <person name="Zhu Q."/>
            <person name="Hogenkamp D."/>
            <person name="Dixit R."/>
            <person name="Oppert B."/>
            <person name="Jiang H."/>
            <person name="Zou Z."/>
            <person name="Marshall J."/>
            <person name="Elpidina E."/>
            <person name="Vinokurov K."/>
            <person name="Oppert C."/>
            <person name="Zou Z."/>
            <person name="Evans J."/>
            <person name="Lu Z."/>
            <person name="Zhao P."/>
            <person name="Sumathipala N."/>
            <person name="Altincicek B."/>
            <person name="Vilcinskas A."/>
            <person name="Williams M."/>
            <person name="Hultmark D."/>
            <person name="Hetru C."/>
            <person name="Jiang H."/>
            <person name="Grimmelikhuijzen C.J."/>
            <person name="Hauser F."/>
            <person name="Cazzamali G."/>
            <person name="Williamson M."/>
            <person name="Park Y."/>
            <person name="Li B."/>
            <person name="Tanaka Y."/>
            <person name="Predel R."/>
            <person name="Neupert S."/>
            <person name="Schachtner J."/>
            <person name="Verleyen P."/>
            <person name="Raible F."/>
            <person name="Bork P."/>
            <person name="Friedrich M."/>
            <person name="Walden K.K."/>
            <person name="Robertson H.M."/>
            <person name="Angeli S."/>
            <person name="Foret S."/>
            <person name="Bucher G."/>
            <person name="Schuetz S."/>
            <person name="Maleszka R."/>
            <person name="Wimmer E.A."/>
            <person name="Beeman R.W."/>
            <person name="Lorenzen M."/>
            <person name="Tomoyasu Y."/>
            <person name="Miller S.C."/>
            <person name="Grossmann D."/>
            <person name="Bucher G."/>
        </authorList>
    </citation>
    <scope>NUCLEOTIDE SEQUENCE [LARGE SCALE GENOMIC DNA]</scope>
    <source>
        <strain evidence="2 3">Georgia GA2</strain>
    </source>
</reference>
<dbReference type="OMA" id="WEFETFC"/>
<dbReference type="InParanoid" id="A0A139WDL1"/>
<dbReference type="InterPro" id="IPR051851">
    <property type="entry name" value="EFR3_Homologs"/>
</dbReference>
<evidence type="ECO:0000313" key="3">
    <source>
        <dbReference type="Proteomes" id="UP000007266"/>
    </source>
</evidence>
<dbReference type="STRING" id="7070.A0A139WDL1"/>
<gene>
    <name evidence="2" type="primary">AUGUSTUS-3.0.2_05864</name>
    <name evidence="2" type="ORF">TcasGA2_TC005864</name>
</gene>
<dbReference type="GO" id="GO:0072659">
    <property type="term" value="P:protein localization to plasma membrane"/>
    <property type="evidence" value="ECO:0000318"/>
    <property type="project" value="GO_Central"/>
</dbReference>
<organism evidence="2 3">
    <name type="scientific">Tribolium castaneum</name>
    <name type="common">Red flour beetle</name>
    <dbReference type="NCBI Taxonomy" id="7070"/>
    <lineage>
        <taxon>Eukaryota</taxon>
        <taxon>Metazoa</taxon>
        <taxon>Ecdysozoa</taxon>
        <taxon>Arthropoda</taxon>
        <taxon>Hexapoda</taxon>
        <taxon>Insecta</taxon>
        <taxon>Pterygota</taxon>
        <taxon>Neoptera</taxon>
        <taxon>Endopterygota</taxon>
        <taxon>Coleoptera</taxon>
        <taxon>Polyphaga</taxon>
        <taxon>Cucujiformia</taxon>
        <taxon>Tenebrionidae</taxon>
        <taxon>Tenebrionidae incertae sedis</taxon>
        <taxon>Tribolium</taxon>
    </lineage>
</organism>
<dbReference type="EMBL" id="KQ971358">
    <property type="protein sequence ID" value="KYB25992.1"/>
    <property type="molecule type" value="Genomic_DNA"/>
</dbReference>
<keyword evidence="1" id="KW-1133">Transmembrane helix</keyword>
<reference evidence="2 3" key="2">
    <citation type="journal article" date="2010" name="Nucleic Acids Res.">
        <title>BeetleBase in 2010: revisions to provide comprehensive genomic information for Tribolium castaneum.</title>
        <authorList>
            <person name="Kim H.S."/>
            <person name="Murphy T."/>
            <person name="Xia J."/>
            <person name="Caragea D."/>
            <person name="Park Y."/>
            <person name="Beeman R.W."/>
            <person name="Lorenzen M.D."/>
            <person name="Butcher S."/>
            <person name="Manak J.R."/>
            <person name="Brown S.J."/>
        </authorList>
    </citation>
    <scope>GENOME REANNOTATION</scope>
    <source>
        <strain evidence="2 3">Georgia GA2</strain>
    </source>
</reference>
<dbReference type="Proteomes" id="UP000007266">
    <property type="component" value="Linkage group 8"/>
</dbReference>
<evidence type="ECO:0000313" key="2">
    <source>
        <dbReference type="EMBL" id="KYB25992.1"/>
    </source>
</evidence>
<sequence>MPAHNSWTSMMSGKPDLTIKSSVIEHQIQSVFARDSVGTQFHGRPKSTYSIRRFFRKSHKQLRAVQIESLKNQLIECCLTHIQDSYRVHLNRLKGLKILETFIHLVHISKISSELATHMVWACLSCIHHFLLRLKSEGGLMQWLRRKQARKSIRVFDNLMTFLIPFYYPVVFSAVITFFEEANIWDIEYFCSNLLERLFLVVDEKRKTDSMMEIISLIENSTLTNALTSRQILQVLFDIEQSLKWDLMNDRLLEKFLDMYYSSLTPEDNHEYNYESLEKGLETCLRAMCANFGEKYLMLMIRWMLDMTTSEKISDENLLNFGSLLEHVTTLYTSKSLNRNLPEQVFPFIFKLIASKNLLYSLLGNRVLHNLIDRCHNKLKFDAPRIFFRNSHYNIVLNHYNSTDKLLFQRYRELLHKTFVESVIRHGVHKIHLENIYISVVLFLVEIPCGYTAAAAVCLAMSIQEAALESKSIQMTHAHRLHAAVVSIMSLVCYIHKASVFYDYVDSIIDKRANFAPHLNPPLKIKYKYAQHHVLWNKPDLFFEDWETRYGLWRCFKNRHKDIVVRHKASVFYDCVDSIIDKRANFAPHLNPPLKIKYKYAQHHVLWNKPDLFFEDWETRYGLWRCFKNRHKDIVVVHT</sequence>
<evidence type="ECO:0000256" key="1">
    <source>
        <dbReference type="SAM" id="Phobius"/>
    </source>
</evidence>
<keyword evidence="1" id="KW-0812">Transmembrane</keyword>
<proteinExistence type="predicted"/>
<keyword evidence="3" id="KW-1185">Reference proteome</keyword>
<accession>A0A139WDL1</accession>
<name>A0A139WDL1_TRICA</name>
<dbReference type="GO" id="GO:0005886">
    <property type="term" value="C:plasma membrane"/>
    <property type="evidence" value="ECO:0000318"/>
    <property type="project" value="GO_Central"/>
</dbReference>
<keyword evidence="1" id="KW-0472">Membrane</keyword>
<protein>
    <submittedName>
        <fullName evidence="2">Uncharacterized protein</fullName>
    </submittedName>
</protein>
<dbReference type="AlphaFoldDB" id="A0A139WDL1"/>
<feature type="transmembrane region" description="Helical" evidence="1">
    <location>
        <begin position="155"/>
        <end position="179"/>
    </location>
</feature>
<dbReference type="PANTHER" id="PTHR12444">
    <property type="entry name" value="PROTEIN EFR3 HOMOLOG CMP44E"/>
    <property type="match status" value="1"/>
</dbReference>
<dbReference type="PANTHER" id="PTHR12444:SF9">
    <property type="entry name" value="AGAP013133-PA"/>
    <property type="match status" value="1"/>
</dbReference>